<protein>
    <submittedName>
        <fullName evidence="1">Uncharacterized protein</fullName>
    </submittedName>
</protein>
<comment type="caution">
    <text evidence="1">The sequence shown here is derived from an EMBL/GenBank/DDBJ whole genome shotgun (WGS) entry which is preliminary data.</text>
</comment>
<organism evidence="1 2">
    <name type="scientific">Carnobacterium maltaromaticum</name>
    <name type="common">Carnobacterium piscicola</name>
    <dbReference type="NCBI Taxonomy" id="2751"/>
    <lineage>
        <taxon>Bacteria</taxon>
        <taxon>Bacillati</taxon>
        <taxon>Bacillota</taxon>
        <taxon>Bacilli</taxon>
        <taxon>Lactobacillales</taxon>
        <taxon>Carnobacteriaceae</taxon>
        <taxon>Carnobacterium</taxon>
    </lineage>
</organism>
<sequence length="115" mass="13411">MNGFILSSSIEKNSYDRKIIVEENGQKILTINILSGKNFNELSFQVSSFIGLWIHFSKIASIFKGMNDNTVITECLNREYVLRIWLFFIGFKKKVTLPNYYNIRGKKYSCLILEL</sequence>
<gene>
    <name evidence="1" type="ORF">RAK27_02270</name>
</gene>
<dbReference type="AlphaFoldDB" id="A0AAW9K124"/>
<dbReference type="EMBL" id="JAVBVO010000001">
    <property type="protein sequence ID" value="MDZ5757482.1"/>
    <property type="molecule type" value="Genomic_DNA"/>
</dbReference>
<accession>A0AAW9K124</accession>
<dbReference type="RefSeq" id="WP_322808394.1">
    <property type="nucleotide sequence ID" value="NZ_JAVBVO010000001.1"/>
</dbReference>
<dbReference type="Proteomes" id="UP001290462">
    <property type="component" value="Unassembled WGS sequence"/>
</dbReference>
<proteinExistence type="predicted"/>
<name>A0AAW9K124_CARML</name>
<evidence type="ECO:0000313" key="2">
    <source>
        <dbReference type="Proteomes" id="UP001290462"/>
    </source>
</evidence>
<reference evidence="1" key="1">
    <citation type="submission" date="2023-08" db="EMBL/GenBank/DDBJ databases">
        <title>Genomic characterization of piscicolin 126 produced by Carnobacterium maltaromaticum CM22 strain isolated from salmon (Salmo salar).</title>
        <authorList>
            <person name="Gonzalez-Gragera E."/>
            <person name="Garcia-Lopez J.D."/>
            <person name="Teso-Perez C."/>
            <person name="Gimenez-Hernandez I."/>
            <person name="Peralta-Sanchez J.M."/>
            <person name="Valdivia E."/>
            <person name="Montalban-Lopez M."/>
            <person name="Martin-Platero A.M."/>
            <person name="Banos A."/>
            <person name="Martinez-Bueno M."/>
        </authorList>
    </citation>
    <scope>NUCLEOTIDE SEQUENCE</scope>
    <source>
        <strain evidence="1">CM22</strain>
    </source>
</reference>
<evidence type="ECO:0000313" key="1">
    <source>
        <dbReference type="EMBL" id="MDZ5757482.1"/>
    </source>
</evidence>